<protein>
    <recommendedName>
        <fullName evidence="4">Nitrogen fixation protein FixH</fullName>
    </recommendedName>
</protein>
<name>A0A840BDD8_9RHOO</name>
<evidence type="ECO:0000256" key="1">
    <source>
        <dbReference type="SAM" id="Phobius"/>
    </source>
</evidence>
<keyword evidence="1" id="KW-0812">Transmembrane</keyword>
<evidence type="ECO:0000313" key="3">
    <source>
        <dbReference type="Proteomes" id="UP000561045"/>
    </source>
</evidence>
<accession>A0A840BDD8</accession>
<keyword evidence="1" id="KW-1133">Transmembrane helix</keyword>
<dbReference type="AlphaFoldDB" id="A0A840BDD8"/>
<keyword evidence="1" id="KW-0472">Membrane</keyword>
<proteinExistence type="predicted"/>
<dbReference type="Proteomes" id="UP000561045">
    <property type="component" value="Unassembled WGS sequence"/>
</dbReference>
<sequence>MKTAHPNTSQRPWYREPWPWILFGLPGIVVIASLVTLFIAIRSSDSLVVEDYYKEGLAINRTLSRQDAARAAGLSGTLTISGGGAAFALRANAGFSMPARLRLHLAHPTDARLDQLIMLERADDLYRGVMQPVGAGRWRFLIEDESRKWRISGSGVLPTTATMALAPGA</sequence>
<reference evidence="2 3" key="1">
    <citation type="submission" date="2020-08" db="EMBL/GenBank/DDBJ databases">
        <title>Genomic Encyclopedia of Type Strains, Phase IV (KMG-IV): sequencing the most valuable type-strain genomes for metagenomic binning, comparative biology and taxonomic classification.</title>
        <authorList>
            <person name="Goeker M."/>
        </authorList>
    </citation>
    <scope>NUCLEOTIDE SEQUENCE [LARGE SCALE GENOMIC DNA]</scope>
    <source>
        <strain evidence="2 3">DSM 106739</strain>
    </source>
</reference>
<dbReference type="RefSeq" id="WP_183631382.1">
    <property type="nucleotide sequence ID" value="NZ_BAABLE010000011.1"/>
</dbReference>
<feature type="transmembrane region" description="Helical" evidence="1">
    <location>
        <begin position="20"/>
        <end position="41"/>
    </location>
</feature>
<gene>
    <name evidence="2" type="ORF">GGR36_000413</name>
</gene>
<dbReference type="InterPro" id="IPR008620">
    <property type="entry name" value="FixH"/>
</dbReference>
<evidence type="ECO:0008006" key="4">
    <source>
        <dbReference type="Google" id="ProtNLM"/>
    </source>
</evidence>
<keyword evidence="3" id="KW-1185">Reference proteome</keyword>
<dbReference type="Pfam" id="PF05751">
    <property type="entry name" value="FixH"/>
    <property type="match status" value="1"/>
</dbReference>
<dbReference type="EMBL" id="JACIET010000001">
    <property type="protein sequence ID" value="MBB4011105.1"/>
    <property type="molecule type" value="Genomic_DNA"/>
</dbReference>
<comment type="caution">
    <text evidence="2">The sequence shown here is derived from an EMBL/GenBank/DDBJ whole genome shotgun (WGS) entry which is preliminary data.</text>
</comment>
<organism evidence="2 3">
    <name type="scientific">Niveibacterium umoris</name>
    <dbReference type="NCBI Taxonomy" id="1193620"/>
    <lineage>
        <taxon>Bacteria</taxon>
        <taxon>Pseudomonadati</taxon>
        <taxon>Pseudomonadota</taxon>
        <taxon>Betaproteobacteria</taxon>
        <taxon>Rhodocyclales</taxon>
        <taxon>Rhodocyclaceae</taxon>
        <taxon>Niveibacterium</taxon>
    </lineage>
</organism>
<evidence type="ECO:0000313" key="2">
    <source>
        <dbReference type="EMBL" id="MBB4011105.1"/>
    </source>
</evidence>